<dbReference type="PANTHER" id="PTHR33055">
    <property type="entry name" value="TRANSPOSASE FOR INSERTION SEQUENCE ELEMENT IS1111A"/>
    <property type="match status" value="1"/>
</dbReference>
<evidence type="ECO:0000313" key="3">
    <source>
        <dbReference type="EMBL" id="SXD97446.1"/>
    </source>
</evidence>
<protein>
    <submittedName>
        <fullName evidence="3">Transposase</fullName>
    </submittedName>
</protein>
<comment type="caution">
    <text evidence="3">The sequence shown here is derived from an EMBL/GenBank/DDBJ whole genome shotgun (WGS) entry which is preliminary data.</text>
</comment>
<dbReference type="Pfam" id="PF02371">
    <property type="entry name" value="Transposase_20"/>
    <property type="match status" value="1"/>
</dbReference>
<dbReference type="Proteomes" id="UP000257712">
    <property type="component" value="Unassembled WGS sequence"/>
</dbReference>
<reference evidence="3 4" key="1">
    <citation type="submission" date="2018-08" db="EMBL/GenBank/DDBJ databases">
        <authorList>
            <consortium name="Pathogen Informatics"/>
        </authorList>
    </citation>
    <scope>NUCLEOTIDE SEQUENCE [LARGE SCALE GENOMIC DNA]</scope>
    <source>
        <strain evidence="3 4">EuSCAPE_IT371</strain>
    </source>
</reference>
<evidence type="ECO:0000313" key="4">
    <source>
        <dbReference type="Proteomes" id="UP000257712"/>
    </source>
</evidence>
<dbReference type="GO" id="GO:0003677">
    <property type="term" value="F:DNA binding"/>
    <property type="evidence" value="ECO:0007669"/>
    <property type="project" value="InterPro"/>
</dbReference>
<dbReference type="NCBIfam" id="NF033542">
    <property type="entry name" value="transpos_IS110"/>
    <property type="match status" value="1"/>
</dbReference>
<dbReference type="InterPro" id="IPR003346">
    <property type="entry name" value="Transposase_20"/>
</dbReference>
<gene>
    <name evidence="3" type="ORF">SAMEA3538780_03457</name>
</gene>
<evidence type="ECO:0000259" key="2">
    <source>
        <dbReference type="Pfam" id="PF02371"/>
    </source>
</evidence>
<dbReference type="EMBL" id="UJZG01000011">
    <property type="protein sequence ID" value="SXD97446.1"/>
    <property type="molecule type" value="Genomic_DNA"/>
</dbReference>
<dbReference type="GO" id="GO:0004803">
    <property type="term" value="F:transposase activity"/>
    <property type="evidence" value="ECO:0007669"/>
    <property type="project" value="InterPro"/>
</dbReference>
<feature type="domain" description="Transposase IS110-like N-terminal" evidence="1">
    <location>
        <begin position="12"/>
        <end position="152"/>
    </location>
</feature>
<dbReference type="InterPro" id="IPR047650">
    <property type="entry name" value="Transpos_IS110"/>
</dbReference>
<feature type="domain" description="Transposase IS116/IS110/IS902 C-terminal" evidence="2">
    <location>
        <begin position="218"/>
        <end position="296"/>
    </location>
</feature>
<dbReference type="PANTHER" id="PTHR33055:SF3">
    <property type="entry name" value="PUTATIVE TRANSPOSASE FOR IS117-RELATED"/>
    <property type="match status" value="1"/>
</dbReference>
<dbReference type="AlphaFoldDB" id="A0A8B4TYM1"/>
<dbReference type="GO" id="GO:0006313">
    <property type="term" value="P:DNA transposition"/>
    <property type="evidence" value="ECO:0007669"/>
    <property type="project" value="InterPro"/>
</dbReference>
<dbReference type="InterPro" id="IPR002525">
    <property type="entry name" value="Transp_IS110-like_N"/>
</dbReference>
<accession>A0A8B4TYM1</accession>
<evidence type="ECO:0000259" key="1">
    <source>
        <dbReference type="Pfam" id="PF01548"/>
    </source>
</evidence>
<sequence>MKNKSIPDIVYLGIDIGKNSFHIVGLNSSGKPVFRARMTRERLIDFFSRSSSMTVGMEACPGSNWLSRKAKAYGHLARIVPAQFVKPFVKSNKTDIVDAEAIAEAISRPTMRFVAPKTEAQLDLQALHRVRQRLVSHKTSVINQARAFLLEYGITIGTGATYFVRDVPDKLTDENNELTPAMRTVLNELWIEYKAIEERLLLLRKRIEHHASADDTATRLTSVPGIGKLTATAITAFAGNGNQFKSGRDLAAWLGLVPREHSTGGKQRLLGISKRGNPYLRKLLIHGARTCVLNLNRTKDRLGAWIDKMEARGIHRNKVIVALANKLARVVWAVLTHKSTFYLP</sequence>
<dbReference type="Pfam" id="PF01548">
    <property type="entry name" value="DEDD_Tnp_IS110"/>
    <property type="match status" value="1"/>
</dbReference>
<name>A0A8B4TYM1_9ENTR</name>
<proteinExistence type="predicted"/>
<organism evidence="3 4">
    <name type="scientific">Klebsiella quasivariicola</name>
    <dbReference type="NCBI Taxonomy" id="2026240"/>
    <lineage>
        <taxon>Bacteria</taxon>
        <taxon>Pseudomonadati</taxon>
        <taxon>Pseudomonadota</taxon>
        <taxon>Gammaproteobacteria</taxon>
        <taxon>Enterobacterales</taxon>
        <taxon>Enterobacteriaceae</taxon>
        <taxon>Klebsiella/Raoultella group</taxon>
        <taxon>Klebsiella</taxon>
        <taxon>Klebsiella pneumoniae complex</taxon>
    </lineage>
</organism>
<dbReference type="RefSeq" id="WP_044346766.1">
    <property type="nucleotide sequence ID" value="NZ_UJZG01000011.1"/>
</dbReference>